<dbReference type="AlphaFoldDB" id="A0A9D4YFL0"/>
<dbReference type="PANTHER" id="PTHR24096:SF149">
    <property type="entry name" value="AMP-BINDING DOMAIN-CONTAINING PROTEIN-RELATED"/>
    <property type="match status" value="1"/>
</dbReference>
<gene>
    <name evidence="6" type="ORF">KIW84_024091</name>
</gene>
<dbReference type="InterPro" id="IPR025110">
    <property type="entry name" value="AMP-bd_C"/>
</dbReference>
<sequence length="111" mass="12296">GYLYLCDRMKDMIKFKGCQIAPADLEAVLILHPEIVDVAVVGFKDEEAGEIPVAFVVKKVGSVLSMKNVIDHVAEQVAPYKKVRKVVFTDKIPRSITGKILRRQLGNDLSA</sequence>
<dbReference type="Proteomes" id="UP001058974">
    <property type="component" value="Chromosome 2"/>
</dbReference>
<evidence type="ECO:0000256" key="2">
    <source>
        <dbReference type="ARBA" id="ARBA00012959"/>
    </source>
</evidence>
<dbReference type="InterPro" id="IPR045851">
    <property type="entry name" value="AMP-bd_C_sf"/>
</dbReference>
<organism evidence="6 7">
    <name type="scientific">Pisum sativum</name>
    <name type="common">Garden pea</name>
    <name type="synonym">Lathyrus oleraceus</name>
    <dbReference type="NCBI Taxonomy" id="3888"/>
    <lineage>
        <taxon>Eukaryota</taxon>
        <taxon>Viridiplantae</taxon>
        <taxon>Streptophyta</taxon>
        <taxon>Embryophyta</taxon>
        <taxon>Tracheophyta</taxon>
        <taxon>Spermatophyta</taxon>
        <taxon>Magnoliopsida</taxon>
        <taxon>eudicotyledons</taxon>
        <taxon>Gunneridae</taxon>
        <taxon>Pentapetalae</taxon>
        <taxon>rosids</taxon>
        <taxon>fabids</taxon>
        <taxon>Fabales</taxon>
        <taxon>Fabaceae</taxon>
        <taxon>Papilionoideae</taxon>
        <taxon>50 kb inversion clade</taxon>
        <taxon>NPAAA clade</taxon>
        <taxon>Hologalegina</taxon>
        <taxon>IRL clade</taxon>
        <taxon>Fabeae</taxon>
        <taxon>Lathyrus</taxon>
    </lineage>
</organism>
<reference evidence="6 7" key="1">
    <citation type="journal article" date="2022" name="Nat. Genet.">
        <title>Improved pea reference genome and pan-genome highlight genomic features and evolutionary characteristics.</title>
        <authorList>
            <person name="Yang T."/>
            <person name="Liu R."/>
            <person name="Luo Y."/>
            <person name="Hu S."/>
            <person name="Wang D."/>
            <person name="Wang C."/>
            <person name="Pandey M.K."/>
            <person name="Ge S."/>
            <person name="Xu Q."/>
            <person name="Li N."/>
            <person name="Li G."/>
            <person name="Huang Y."/>
            <person name="Saxena R.K."/>
            <person name="Ji Y."/>
            <person name="Li M."/>
            <person name="Yan X."/>
            <person name="He Y."/>
            <person name="Liu Y."/>
            <person name="Wang X."/>
            <person name="Xiang C."/>
            <person name="Varshney R.K."/>
            <person name="Ding H."/>
            <person name="Gao S."/>
            <person name="Zong X."/>
        </authorList>
    </citation>
    <scope>NUCLEOTIDE SEQUENCE [LARGE SCALE GENOMIC DNA]</scope>
    <source>
        <strain evidence="6 7">cv. Zhongwan 6</strain>
    </source>
</reference>
<comment type="similarity">
    <text evidence="1">Belongs to the ATP-dependent AMP-binding enzyme family.</text>
</comment>
<evidence type="ECO:0000256" key="1">
    <source>
        <dbReference type="ARBA" id="ARBA00006432"/>
    </source>
</evidence>
<dbReference type="GO" id="GO:0006744">
    <property type="term" value="P:ubiquinone biosynthetic process"/>
    <property type="evidence" value="ECO:0007669"/>
    <property type="project" value="TreeGrafter"/>
</dbReference>
<dbReference type="EMBL" id="JAMSHJ010000002">
    <property type="protein sequence ID" value="KAI5438209.1"/>
    <property type="molecule type" value="Genomic_DNA"/>
</dbReference>
<dbReference type="FunFam" id="3.30.300.30:FF:000007">
    <property type="entry name" value="4-coumarate--CoA ligase 2"/>
    <property type="match status" value="1"/>
</dbReference>
<evidence type="ECO:0000259" key="5">
    <source>
        <dbReference type="Pfam" id="PF13193"/>
    </source>
</evidence>
<proteinExistence type="inferred from homology"/>
<dbReference type="SUPFAM" id="SSF56801">
    <property type="entry name" value="Acetyl-CoA synthetase-like"/>
    <property type="match status" value="1"/>
</dbReference>
<dbReference type="Gene3D" id="3.30.300.30">
    <property type="match status" value="1"/>
</dbReference>
<comment type="catalytic activity">
    <reaction evidence="4">
        <text>(E)-4-coumarate + ATP + CoA = (E)-4-coumaroyl-CoA + AMP + diphosphate</text>
        <dbReference type="Rhea" id="RHEA:19641"/>
        <dbReference type="ChEBI" id="CHEBI:12876"/>
        <dbReference type="ChEBI" id="CHEBI:30616"/>
        <dbReference type="ChEBI" id="CHEBI:33019"/>
        <dbReference type="ChEBI" id="CHEBI:57287"/>
        <dbReference type="ChEBI" id="CHEBI:85008"/>
        <dbReference type="ChEBI" id="CHEBI:456215"/>
        <dbReference type="EC" id="6.2.1.12"/>
    </reaction>
    <physiologicalReaction direction="left-to-right" evidence="4">
        <dbReference type="Rhea" id="RHEA:19642"/>
    </physiologicalReaction>
</comment>
<feature type="non-terminal residue" evidence="6">
    <location>
        <position position="1"/>
    </location>
</feature>
<dbReference type="PANTHER" id="PTHR24096">
    <property type="entry name" value="LONG-CHAIN-FATTY-ACID--COA LIGASE"/>
    <property type="match status" value="1"/>
</dbReference>
<dbReference type="EC" id="6.2.1.12" evidence="2"/>
<protein>
    <recommendedName>
        <fullName evidence="2">4-coumarate--CoA ligase</fullName>
        <ecNumber evidence="2">6.2.1.12</ecNumber>
    </recommendedName>
</protein>
<keyword evidence="3 6" id="KW-0436">Ligase</keyword>
<keyword evidence="7" id="KW-1185">Reference proteome</keyword>
<evidence type="ECO:0000256" key="3">
    <source>
        <dbReference type="ARBA" id="ARBA00022598"/>
    </source>
</evidence>
<dbReference type="Pfam" id="PF13193">
    <property type="entry name" value="AMP-binding_C"/>
    <property type="match status" value="1"/>
</dbReference>
<comment type="caution">
    <text evidence="6">The sequence shown here is derived from an EMBL/GenBank/DDBJ whole genome shotgun (WGS) entry which is preliminary data.</text>
</comment>
<accession>A0A9D4YFL0</accession>
<name>A0A9D4YFL0_PEA</name>
<feature type="domain" description="AMP-binding enzyme C-terminal" evidence="5">
    <location>
        <begin position="25"/>
        <end position="99"/>
    </location>
</feature>
<dbReference type="GO" id="GO:0005777">
    <property type="term" value="C:peroxisome"/>
    <property type="evidence" value="ECO:0007669"/>
    <property type="project" value="TreeGrafter"/>
</dbReference>
<dbReference type="GO" id="GO:0016207">
    <property type="term" value="F:4-coumarate-CoA ligase activity"/>
    <property type="evidence" value="ECO:0007669"/>
    <property type="project" value="UniProtKB-EC"/>
</dbReference>
<evidence type="ECO:0000313" key="7">
    <source>
        <dbReference type="Proteomes" id="UP001058974"/>
    </source>
</evidence>
<evidence type="ECO:0000313" key="6">
    <source>
        <dbReference type="EMBL" id="KAI5438209.1"/>
    </source>
</evidence>
<dbReference type="Gramene" id="Psat02G0409100-T1">
    <property type="protein sequence ID" value="KAI5438209.1"/>
    <property type="gene ID" value="KIW84_024091"/>
</dbReference>
<evidence type="ECO:0000256" key="4">
    <source>
        <dbReference type="ARBA" id="ARBA00034252"/>
    </source>
</evidence>